<keyword evidence="3" id="KW-1185">Reference proteome</keyword>
<dbReference type="Pfam" id="PF02517">
    <property type="entry name" value="Rce1-like"/>
    <property type="match status" value="1"/>
</dbReference>
<protein>
    <recommendedName>
        <fullName evidence="1">CAAX prenyl protease 2/Lysostaphin resistance protein A-like domain-containing protein</fullName>
    </recommendedName>
</protein>
<dbReference type="InterPro" id="IPR003675">
    <property type="entry name" value="Rce1/LyrA-like_dom"/>
</dbReference>
<accession>A0A917QMR9</accession>
<dbReference type="GO" id="GO:0080120">
    <property type="term" value="P:CAAX-box protein maturation"/>
    <property type="evidence" value="ECO:0007669"/>
    <property type="project" value="UniProtKB-ARBA"/>
</dbReference>
<dbReference type="GO" id="GO:0004175">
    <property type="term" value="F:endopeptidase activity"/>
    <property type="evidence" value="ECO:0007669"/>
    <property type="project" value="UniProtKB-ARBA"/>
</dbReference>
<evidence type="ECO:0000259" key="1">
    <source>
        <dbReference type="Pfam" id="PF02517"/>
    </source>
</evidence>
<proteinExistence type="predicted"/>
<sequence length="216" mass="21748">MIRAAAAAAAPVVWANVVLPRLGLGLRGRTVANVGYAVGYRALFDGQPNWLSANGLRLGLAGAGAVVAGFGAALSVPAVRAALASSSSREPEVAAHEWISLHIPAGTVFAEETVFRGTLDPLLSANLGRGPALLVGALTFGLCHITPARAVGDPVLPTVVATTAAGLAFTLLARRAESATAPALVHLALNAGGALLTLRSTRGASDRNRPVAANMA</sequence>
<dbReference type="RefSeq" id="WP_188829989.1">
    <property type="nucleotide sequence ID" value="NZ_BMMW01000003.1"/>
</dbReference>
<name>A0A917QMR9_9NOCA</name>
<evidence type="ECO:0000313" key="2">
    <source>
        <dbReference type="EMBL" id="GGK59091.1"/>
    </source>
</evidence>
<reference evidence="2" key="1">
    <citation type="journal article" date="2014" name="Int. J. Syst. Evol. Microbiol.">
        <title>Complete genome sequence of Corynebacterium casei LMG S-19264T (=DSM 44701T), isolated from a smear-ripened cheese.</title>
        <authorList>
            <consortium name="US DOE Joint Genome Institute (JGI-PGF)"/>
            <person name="Walter F."/>
            <person name="Albersmeier A."/>
            <person name="Kalinowski J."/>
            <person name="Ruckert C."/>
        </authorList>
    </citation>
    <scope>NUCLEOTIDE SEQUENCE</scope>
    <source>
        <strain evidence="2">CGMCC 4.7278</strain>
    </source>
</reference>
<reference evidence="2" key="2">
    <citation type="submission" date="2020-09" db="EMBL/GenBank/DDBJ databases">
        <authorList>
            <person name="Sun Q."/>
            <person name="Zhou Y."/>
        </authorList>
    </citation>
    <scope>NUCLEOTIDE SEQUENCE</scope>
    <source>
        <strain evidence="2">CGMCC 4.7278</strain>
    </source>
</reference>
<gene>
    <name evidence="2" type="ORF">GCM10011591_34190</name>
</gene>
<dbReference type="AlphaFoldDB" id="A0A917QMR9"/>
<feature type="domain" description="CAAX prenyl protease 2/Lysostaphin resistance protein A-like" evidence="1">
    <location>
        <begin position="105"/>
        <end position="191"/>
    </location>
</feature>
<dbReference type="Proteomes" id="UP000612956">
    <property type="component" value="Unassembled WGS sequence"/>
</dbReference>
<comment type="caution">
    <text evidence="2">The sequence shown here is derived from an EMBL/GenBank/DDBJ whole genome shotgun (WGS) entry which is preliminary data.</text>
</comment>
<organism evidence="2 3">
    <name type="scientific">Nocardia camponoti</name>
    <dbReference type="NCBI Taxonomy" id="1616106"/>
    <lineage>
        <taxon>Bacteria</taxon>
        <taxon>Bacillati</taxon>
        <taxon>Actinomycetota</taxon>
        <taxon>Actinomycetes</taxon>
        <taxon>Mycobacteriales</taxon>
        <taxon>Nocardiaceae</taxon>
        <taxon>Nocardia</taxon>
    </lineage>
</organism>
<dbReference type="EMBL" id="BMMW01000003">
    <property type="protein sequence ID" value="GGK59091.1"/>
    <property type="molecule type" value="Genomic_DNA"/>
</dbReference>
<evidence type="ECO:0000313" key="3">
    <source>
        <dbReference type="Proteomes" id="UP000612956"/>
    </source>
</evidence>